<feature type="region of interest" description="Disordered" evidence="2">
    <location>
        <begin position="1"/>
        <end position="22"/>
    </location>
</feature>
<dbReference type="GO" id="GO:0051015">
    <property type="term" value="F:actin filament binding"/>
    <property type="evidence" value="ECO:0007669"/>
    <property type="project" value="InterPro"/>
</dbReference>
<feature type="domain" description="Gelsolin-like" evidence="3">
    <location>
        <begin position="220"/>
        <end position="266"/>
    </location>
</feature>
<evidence type="ECO:0000256" key="2">
    <source>
        <dbReference type="SAM" id="MobiDB-lite"/>
    </source>
</evidence>
<sequence>MSWLTNGNTSVRSGMPVNSRDKPRFSWRRKLVEAKQAKLEDSNIAGIGSKENRSLAKSAAATDKEIAKAGRKVGLEVWRVENKRTARGAPDFGVKRVPTEEFGNFYSGDSYIVLNTYRPKDPQTKKVLNKLAFDLFFWIGESSSIDEQGVAAKKTVEIDDLLDDAPIQHRETQNHESKLFQSLFKEIKYISGGNESGFRRVEPQAYEPRLFMVRSSQRTTRAVQIQCLASKMNHGDAFVLDSGVKVYRWVGETASPFEKVKSGMLQCNIVNSRNGRSRKAEVDEEFWKILRGSISNVLPADQPFIPKGLATEDKGGPGSRYFGRKSIKVYRISDAAGKGVQFTKMAEGSSIRYSILDSNDAFLVHCDLGVWLWVGNGASQAERSKCFPIADQYIREHELEKGMPITALKEDQARTNLLFLSFFS</sequence>
<dbReference type="InterPro" id="IPR007122">
    <property type="entry name" value="Villin/Gelsolin"/>
</dbReference>
<dbReference type="PRINTS" id="PR00597">
    <property type="entry name" value="GELSOLIN"/>
</dbReference>
<evidence type="ECO:0000313" key="5">
    <source>
        <dbReference type="Proteomes" id="UP000241890"/>
    </source>
</evidence>
<evidence type="ECO:0000259" key="3">
    <source>
        <dbReference type="Pfam" id="PF00626"/>
    </source>
</evidence>
<dbReference type="SUPFAM" id="SSF55753">
    <property type="entry name" value="Actin depolymerizing proteins"/>
    <property type="match status" value="3"/>
</dbReference>
<dbReference type="Pfam" id="PF00626">
    <property type="entry name" value="Gelsolin"/>
    <property type="match status" value="2"/>
</dbReference>
<evidence type="ECO:0000256" key="1">
    <source>
        <dbReference type="ARBA" id="ARBA00022737"/>
    </source>
</evidence>
<dbReference type="PANTHER" id="PTHR11977:SF51">
    <property type="entry name" value="PROTEIN FLIGHTLESS-1 HOMOLOG"/>
    <property type="match status" value="1"/>
</dbReference>
<dbReference type="InParanoid" id="A0A2R5G765"/>
<organism evidence="4 5">
    <name type="scientific">Hondaea fermentalgiana</name>
    <dbReference type="NCBI Taxonomy" id="2315210"/>
    <lineage>
        <taxon>Eukaryota</taxon>
        <taxon>Sar</taxon>
        <taxon>Stramenopiles</taxon>
        <taxon>Bigyra</taxon>
        <taxon>Labyrinthulomycetes</taxon>
        <taxon>Thraustochytrida</taxon>
        <taxon>Thraustochytriidae</taxon>
        <taxon>Hondaea</taxon>
    </lineage>
</organism>
<proteinExistence type="predicted"/>
<dbReference type="CDD" id="cd11290">
    <property type="entry name" value="gelsolin_S1_like"/>
    <property type="match status" value="1"/>
</dbReference>
<protein>
    <submittedName>
        <fullName evidence="4">Gelsolin-like protein 1</fullName>
    </submittedName>
</protein>
<name>A0A2R5G765_9STRA</name>
<gene>
    <name evidence="4" type="ORF">FCC1311_001002</name>
</gene>
<dbReference type="SMART" id="SM00262">
    <property type="entry name" value="GEL"/>
    <property type="match status" value="3"/>
</dbReference>
<reference evidence="4 5" key="1">
    <citation type="submission" date="2017-12" db="EMBL/GenBank/DDBJ databases">
        <title>Sequencing, de novo assembly and annotation of complete genome of a new Thraustochytrid species, strain FCC1311.</title>
        <authorList>
            <person name="Sedici K."/>
            <person name="Godart F."/>
            <person name="Aiese Cigliano R."/>
            <person name="Sanseverino W."/>
            <person name="Barakat M."/>
            <person name="Ortet P."/>
            <person name="Marechal E."/>
            <person name="Cagnac O."/>
            <person name="Amato A."/>
        </authorList>
    </citation>
    <scope>NUCLEOTIDE SEQUENCE [LARGE SCALE GENOMIC DNA]</scope>
</reference>
<keyword evidence="5" id="KW-1185">Reference proteome</keyword>
<comment type="caution">
    <text evidence="4">The sequence shown here is derived from an EMBL/GenBank/DDBJ whole genome shotgun (WGS) entry which is preliminary data.</text>
</comment>
<dbReference type="OrthoDB" id="6375767at2759"/>
<evidence type="ECO:0000313" key="4">
    <source>
        <dbReference type="EMBL" id="GBG23881.1"/>
    </source>
</evidence>
<dbReference type="PANTHER" id="PTHR11977">
    <property type="entry name" value="VILLIN"/>
    <property type="match status" value="1"/>
</dbReference>
<dbReference type="AlphaFoldDB" id="A0A2R5G765"/>
<dbReference type="EMBL" id="BEYU01000001">
    <property type="protein sequence ID" value="GBG23881.1"/>
    <property type="molecule type" value="Genomic_DNA"/>
</dbReference>
<keyword evidence="1" id="KW-0677">Repeat</keyword>
<dbReference type="InterPro" id="IPR029006">
    <property type="entry name" value="ADF-H/Gelsolin-like_dom_sf"/>
</dbReference>
<dbReference type="Gene3D" id="3.40.20.10">
    <property type="entry name" value="Severin"/>
    <property type="match status" value="3"/>
</dbReference>
<feature type="domain" description="Gelsolin-like" evidence="3">
    <location>
        <begin position="102"/>
        <end position="180"/>
    </location>
</feature>
<dbReference type="Proteomes" id="UP000241890">
    <property type="component" value="Unassembled WGS sequence"/>
</dbReference>
<accession>A0A2R5G765</accession>
<dbReference type="InterPro" id="IPR007123">
    <property type="entry name" value="Gelsolin-like_dom"/>
</dbReference>
<feature type="compositionally biased region" description="Polar residues" evidence="2">
    <location>
        <begin position="1"/>
        <end position="12"/>
    </location>
</feature>